<feature type="region of interest" description="Disordered" evidence="1">
    <location>
        <begin position="1"/>
        <end position="28"/>
    </location>
</feature>
<accession>A0A9W8AAN9</accession>
<feature type="region of interest" description="Disordered" evidence="1">
    <location>
        <begin position="125"/>
        <end position="164"/>
    </location>
</feature>
<dbReference type="EMBL" id="JANBPT010000375">
    <property type="protein sequence ID" value="KAJ1922759.1"/>
    <property type="molecule type" value="Genomic_DNA"/>
</dbReference>
<keyword evidence="3" id="KW-1185">Reference proteome</keyword>
<protein>
    <submittedName>
        <fullName evidence="2">Uncharacterized protein</fullName>
    </submittedName>
</protein>
<dbReference type="Proteomes" id="UP001150569">
    <property type="component" value="Unassembled WGS sequence"/>
</dbReference>
<reference evidence="2" key="1">
    <citation type="submission" date="2022-07" db="EMBL/GenBank/DDBJ databases">
        <title>Phylogenomic reconstructions and comparative analyses of Kickxellomycotina fungi.</title>
        <authorList>
            <person name="Reynolds N.K."/>
            <person name="Stajich J.E."/>
            <person name="Barry K."/>
            <person name="Grigoriev I.V."/>
            <person name="Crous P."/>
            <person name="Smith M.E."/>
        </authorList>
    </citation>
    <scope>NUCLEOTIDE SEQUENCE</scope>
    <source>
        <strain evidence="2">RSA 861</strain>
    </source>
</reference>
<dbReference type="AlphaFoldDB" id="A0A9W8AAN9"/>
<name>A0A9W8AAN9_9FUNG</name>
<evidence type="ECO:0000313" key="3">
    <source>
        <dbReference type="Proteomes" id="UP001150569"/>
    </source>
</evidence>
<gene>
    <name evidence="2" type="ORF">IWQ60_006323</name>
</gene>
<sequence length="234" mass="24826">PDDCPSPLALPPAYQSDEAGASPCLGNGPAEEQFHLLLQAALQAEDDDTLLIMDTIPEVPGDDREVPLFERSPILDSPSVTLTAEEAKDGPMVAALPTPTSIAQGSPIVPRALTRYAADQLPRHTRCYSEPPADSVNQSRSALSLNPRASRHADPHSNLADQDDSAGEIEAARAAVQGLLSSGTITELCSTLQTDSSSPVSCHCTRSNQALQGIQILLRLKGEKALLDFLLDSR</sequence>
<comment type="caution">
    <text evidence="2">The sequence shown here is derived from an EMBL/GenBank/DDBJ whole genome shotgun (WGS) entry which is preliminary data.</text>
</comment>
<evidence type="ECO:0000256" key="1">
    <source>
        <dbReference type="SAM" id="MobiDB-lite"/>
    </source>
</evidence>
<feature type="non-terminal residue" evidence="2">
    <location>
        <position position="1"/>
    </location>
</feature>
<proteinExistence type="predicted"/>
<feature type="compositionally biased region" description="Polar residues" evidence="1">
    <location>
        <begin position="135"/>
        <end position="144"/>
    </location>
</feature>
<organism evidence="2 3">
    <name type="scientific">Tieghemiomyces parasiticus</name>
    <dbReference type="NCBI Taxonomy" id="78921"/>
    <lineage>
        <taxon>Eukaryota</taxon>
        <taxon>Fungi</taxon>
        <taxon>Fungi incertae sedis</taxon>
        <taxon>Zoopagomycota</taxon>
        <taxon>Kickxellomycotina</taxon>
        <taxon>Dimargaritomycetes</taxon>
        <taxon>Dimargaritales</taxon>
        <taxon>Dimargaritaceae</taxon>
        <taxon>Tieghemiomyces</taxon>
    </lineage>
</organism>
<evidence type="ECO:0000313" key="2">
    <source>
        <dbReference type="EMBL" id="KAJ1922759.1"/>
    </source>
</evidence>